<reference evidence="1 2" key="1">
    <citation type="submission" date="2015-11" db="EMBL/GenBank/DDBJ databases">
        <title>Expanding the genomic diversity of Burkholderia species for the development of highly accurate diagnostics.</title>
        <authorList>
            <person name="Sahl J."/>
            <person name="Keim P."/>
            <person name="Wagner D."/>
        </authorList>
    </citation>
    <scope>NUCLEOTIDE SEQUENCE [LARGE SCALE GENOMIC DNA]</scope>
    <source>
        <strain evidence="1 2">MSMB2167WGS</strain>
    </source>
</reference>
<dbReference type="RefSeq" id="WP_059738028.1">
    <property type="nucleotide sequence ID" value="NZ_CP013463.1"/>
</dbReference>
<name>A0A104E8F3_9BURK</name>
<dbReference type="GO" id="GO:0017148">
    <property type="term" value="P:negative regulation of translation"/>
    <property type="evidence" value="ECO:0007669"/>
    <property type="project" value="InterPro"/>
</dbReference>
<dbReference type="InterPro" id="IPR036041">
    <property type="entry name" value="Ribosome-inact_prot_sf"/>
</dbReference>
<gene>
    <name evidence="1" type="ORF">WL73_24695</name>
</gene>
<protein>
    <recommendedName>
        <fullName evidence="3">rRNA N-glycosidase</fullName>
    </recommendedName>
</protein>
<sequence length="245" mass="27737">MHFTLRVGPDWASQIQRIRNAVSEDTNLIRFDNTFYRVCKTSDPAPAFGLTLLPSVGAESGLVLRMHMNDLYVETIDAQPFTRYASTLSSWLPADITLDNAIRGLLRKDQRVLQGDRRFVMQSLVVLCVAESLRFDRIATEFEQAFRSMNGMLRGVPPRLKLQSWEDMAKKWGQTSERIFAALSDEARTIALKERALLSQQERRFSERVSTASLGDEYADIASNIRLLKRPKGTPPGGLRRTKSG</sequence>
<dbReference type="OrthoDB" id="9150272at2"/>
<dbReference type="EMBL" id="LPIX01000094">
    <property type="protein sequence ID" value="KWD96151.1"/>
    <property type="molecule type" value="Genomic_DNA"/>
</dbReference>
<evidence type="ECO:0000313" key="1">
    <source>
        <dbReference type="EMBL" id="KWD96151.1"/>
    </source>
</evidence>
<dbReference type="AlphaFoldDB" id="A0A104E8F3"/>
<proteinExistence type="predicted"/>
<dbReference type="GO" id="GO:0030598">
    <property type="term" value="F:rRNA N-glycosylase activity"/>
    <property type="evidence" value="ECO:0007669"/>
    <property type="project" value="InterPro"/>
</dbReference>
<evidence type="ECO:0000313" key="2">
    <source>
        <dbReference type="Proteomes" id="UP000062998"/>
    </source>
</evidence>
<dbReference type="Proteomes" id="UP000062998">
    <property type="component" value="Unassembled WGS sequence"/>
</dbReference>
<accession>A0A104E8F3</accession>
<organism evidence="1 2">
    <name type="scientific">Burkholderia ubonensis</name>
    <dbReference type="NCBI Taxonomy" id="101571"/>
    <lineage>
        <taxon>Bacteria</taxon>
        <taxon>Pseudomonadati</taxon>
        <taxon>Pseudomonadota</taxon>
        <taxon>Betaproteobacteria</taxon>
        <taxon>Burkholderiales</taxon>
        <taxon>Burkholderiaceae</taxon>
        <taxon>Burkholderia</taxon>
        <taxon>Burkholderia cepacia complex</taxon>
    </lineage>
</organism>
<evidence type="ECO:0008006" key="3">
    <source>
        <dbReference type="Google" id="ProtNLM"/>
    </source>
</evidence>
<comment type="caution">
    <text evidence="1">The sequence shown here is derived from an EMBL/GenBank/DDBJ whole genome shotgun (WGS) entry which is preliminary data.</text>
</comment>
<dbReference type="SUPFAM" id="SSF56371">
    <property type="entry name" value="Ribosome inactivating proteins (RIP)"/>
    <property type="match status" value="1"/>
</dbReference>